<sequence length="439" mass="50770">MSSKFDPTQPLFKYTDEYPPDKKYATGMLQHGILKIGTLHDFRKVEDYNYTIGDIYEGRSQFIDHIDHTEGRKIKKPPLVNSSKKTIVTIKNSFNAYDVDSQDFYIFCVTIGHSTKGMQKTGYNASVRINNPMEFMRIITQELIGQGLITGECWIDACMYGERHRSLKEVQNIPVFFLKSTDFEYQKEVRMVWAPTESSIGHKIIECPAIAKLLSLQELLPKIEKPNLSYSPRLKDEELLKKTYEVVDSIIEYLQKYKDTEEQNSSDSISFKNGSQTLSELQEKYKAGPFMEKDLLIKEYANRGFRDGRLERIILPHAGLNEKELASTLQRLAELFEIRLAVNDNKFLKIERASEYRFWARNFDMPIFMFAEKAPELILQAYKDEKKFTAGSDKPESTLSIEPYSLKLSPEVRKALAWFVKNSGATPSEVMDELQQTIR</sequence>
<evidence type="ECO:0000313" key="1">
    <source>
        <dbReference type="EMBL" id="WKN37504.1"/>
    </source>
</evidence>
<accession>A0AA49GPG8</accession>
<gene>
    <name evidence="1" type="ORF">K4G66_02120</name>
</gene>
<protein>
    <submittedName>
        <fullName evidence="1">Uncharacterized protein</fullName>
    </submittedName>
</protein>
<name>A0AA49GPG8_9BACT</name>
<reference evidence="1" key="1">
    <citation type="journal article" date="2023" name="Comput. Struct. Biotechnol. J.">
        <title>Discovery of a novel marine Bacteroidetes with a rich repertoire of carbohydrate-active enzymes.</title>
        <authorList>
            <person name="Chen B."/>
            <person name="Liu G."/>
            <person name="Chen Q."/>
            <person name="Wang H."/>
            <person name="Liu L."/>
            <person name="Tang K."/>
        </authorList>
    </citation>
    <scope>NUCLEOTIDE SEQUENCE</scope>
    <source>
        <strain evidence="1">TK19036</strain>
    </source>
</reference>
<proteinExistence type="predicted"/>
<reference evidence="1" key="2">
    <citation type="journal article" date="2024" name="Antonie Van Leeuwenhoek">
        <title>Roseihalotalea indica gen. nov., sp. nov., a halophilic Bacteroidetes from mesopelagic Southwest Indian Ocean with higher carbohydrate metabolic potential.</title>
        <authorList>
            <person name="Chen B."/>
            <person name="Zhang M."/>
            <person name="Lin D."/>
            <person name="Ye J."/>
            <person name="Tang K."/>
        </authorList>
    </citation>
    <scope>NUCLEOTIDE SEQUENCE</scope>
    <source>
        <strain evidence="1">TK19036</strain>
    </source>
</reference>
<organism evidence="1">
    <name type="scientific">Roseihalotalea indica</name>
    <dbReference type="NCBI Taxonomy" id="2867963"/>
    <lineage>
        <taxon>Bacteria</taxon>
        <taxon>Pseudomonadati</taxon>
        <taxon>Bacteroidota</taxon>
        <taxon>Cytophagia</taxon>
        <taxon>Cytophagales</taxon>
        <taxon>Catalimonadaceae</taxon>
        <taxon>Roseihalotalea</taxon>
    </lineage>
</organism>
<dbReference type="EMBL" id="CP120682">
    <property type="protein sequence ID" value="WKN37504.1"/>
    <property type="molecule type" value="Genomic_DNA"/>
</dbReference>
<dbReference type="AlphaFoldDB" id="A0AA49GPG8"/>